<dbReference type="EMBL" id="CAJVPY010013393">
    <property type="protein sequence ID" value="CAG8740248.1"/>
    <property type="molecule type" value="Genomic_DNA"/>
</dbReference>
<sequence length="130" mass="15405">INDSCKSCDFYPLSFILSITFTQLKAFTIYFAVYINHISFTVEMDDVMDDSLIIDHNIGYSNDFYLHNPEYTENFCNFQNKSGSYVRFFQGSYDQNFQISHESFNLHPCNQSFQEDMSFQKYTIHTRSLQ</sequence>
<proteinExistence type="predicted"/>
<evidence type="ECO:0000313" key="1">
    <source>
        <dbReference type="EMBL" id="CAG8740248.1"/>
    </source>
</evidence>
<gene>
    <name evidence="1" type="ORF">DERYTH_LOCUS15937</name>
</gene>
<evidence type="ECO:0000313" key="2">
    <source>
        <dbReference type="Proteomes" id="UP000789405"/>
    </source>
</evidence>
<organism evidence="1 2">
    <name type="scientific">Dentiscutata erythropus</name>
    <dbReference type="NCBI Taxonomy" id="1348616"/>
    <lineage>
        <taxon>Eukaryota</taxon>
        <taxon>Fungi</taxon>
        <taxon>Fungi incertae sedis</taxon>
        <taxon>Mucoromycota</taxon>
        <taxon>Glomeromycotina</taxon>
        <taxon>Glomeromycetes</taxon>
        <taxon>Diversisporales</taxon>
        <taxon>Gigasporaceae</taxon>
        <taxon>Dentiscutata</taxon>
    </lineage>
</organism>
<protein>
    <submittedName>
        <fullName evidence="1">18620_t:CDS:1</fullName>
    </submittedName>
</protein>
<name>A0A9N9NKR2_9GLOM</name>
<dbReference type="AlphaFoldDB" id="A0A9N9NKR2"/>
<accession>A0A9N9NKR2</accession>
<feature type="non-terminal residue" evidence="1">
    <location>
        <position position="1"/>
    </location>
</feature>
<reference evidence="1" key="1">
    <citation type="submission" date="2021-06" db="EMBL/GenBank/DDBJ databases">
        <authorList>
            <person name="Kallberg Y."/>
            <person name="Tangrot J."/>
            <person name="Rosling A."/>
        </authorList>
    </citation>
    <scope>NUCLEOTIDE SEQUENCE</scope>
    <source>
        <strain evidence="1">MA453B</strain>
    </source>
</reference>
<keyword evidence="2" id="KW-1185">Reference proteome</keyword>
<dbReference type="Proteomes" id="UP000789405">
    <property type="component" value="Unassembled WGS sequence"/>
</dbReference>
<comment type="caution">
    <text evidence="1">The sequence shown here is derived from an EMBL/GenBank/DDBJ whole genome shotgun (WGS) entry which is preliminary data.</text>
</comment>